<accession>A0A6J5SGB4</accession>
<keyword evidence="1" id="KW-0812">Transmembrane</keyword>
<proteinExistence type="predicted"/>
<reference evidence="3" key="1">
    <citation type="submission" date="2020-05" db="EMBL/GenBank/DDBJ databases">
        <authorList>
            <person name="Chiriac C."/>
            <person name="Salcher M."/>
            <person name="Ghai R."/>
            <person name="Kavagutti S V."/>
        </authorList>
    </citation>
    <scope>NUCLEOTIDE SEQUENCE</scope>
</reference>
<evidence type="ECO:0000313" key="3">
    <source>
        <dbReference type="EMBL" id="CAB4212980.1"/>
    </source>
</evidence>
<keyword evidence="1" id="KW-1133">Transmembrane helix</keyword>
<dbReference type="EMBL" id="LR797394">
    <property type="protein sequence ID" value="CAB4212980.1"/>
    <property type="molecule type" value="Genomic_DNA"/>
</dbReference>
<gene>
    <name evidence="2" type="ORF">UFOVP1085_34</name>
    <name evidence="3" type="ORF">UFOVP1439_54</name>
</gene>
<sequence>MSISPITKAQLQKIIKAAAYVGASALISGLIAAIAANPLLFGVLTPVINVILVTIKQAFTAPQA</sequence>
<feature type="transmembrane region" description="Helical" evidence="1">
    <location>
        <begin position="17"/>
        <end position="35"/>
    </location>
</feature>
<protein>
    <submittedName>
        <fullName evidence="3">Uncharacterized protein</fullName>
    </submittedName>
</protein>
<organism evidence="3">
    <name type="scientific">uncultured Caudovirales phage</name>
    <dbReference type="NCBI Taxonomy" id="2100421"/>
    <lineage>
        <taxon>Viruses</taxon>
        <taxon>Duplodnaviria</taxon>
        <taxon>Heunggongvirae</taxon>
        <taxon>Uroviricota</taxon>
        <taxon>Caudoviricetes</taxon>
        <taxon>Peduoviridae</taxon>
        <taxon>Maltschvirus</taxon>
        <taxon>Maltschvirus maltsch</taxon>
    </lineage>
</organism>
<evidence type="ECO:0000256" key="1">
    <source>
        <dbReference type="SAM" id="Phobius"/>
    </source>
</evidence>
<keyword evidence="1" id="KW-0472">Membrane</keyword>
<dbReference type="EMBL" id="LR797026">
    <property type="protein sequence ID" value="CAB4183032.1"/>
    <property type="molecule type" value="Genomic_DNA"/>
</dbReference>
<name>A0A6J5SGB4_9CAUD</name>
<evidence type="ECO:0000313" key="2">
    <source>
        <dbReference type="EMBL" id="CAB4183032.1"/>
    </source>
</evidence>